<keyword evidence="9 15" id="KW-0472">Membrane</keyword>
<dbReference type="GO" id="GO:0008013">
    <property type="term" value="F:beta-catenin binding"/>
    <property type="evidence" value="ECO:0007669"/>
    <property type="project" value="TreeGrafter"/>
</dbReference>
<evidence type="ECO:0000256" key="10">
    <source>
        <dbReference type="ARBA" id="ARBA00023180"/>
    </source>
</evidence>
<gene>
    <name evidence="17" type="primary">CDH15</name>
</gene>
<dbReference type="GO" id="GO:0005912">
    <property type="term" value="C:adherens junction"/>
    <property type="evidence" value="ECO:0007669"/>
    <property type="project" value="TreeGrafter"/>
</dbReference>
<reference evidence="17" key="2">
    <citation type="submission" date="2025-09" db="UniProtKB">
        <authorList>
            <consortium name="Ensembl"/>
        </authorList>
    </citation>
    <scope>IDENTIFICATION</scope>
</reference>
<keyword evidence="6 11" id="KW-0106">Calcium</keyword>
<evidence type="ECO:0000256" key="6">
    <source>
        <dbReference type="ARBA" id="ARBA00022837"/>
    </source>
</evidence>
<evidence type="ECO:0000256" key="13">
    <source>
        <dbReference type="RuleBase" id="RU004357"/>
    </source>
</evidence>
<dbReference type="GO" id="GO:0007156">
    <property type="term" value="P:homophilic cell adhesion via plasma membrane adhesion molecules"/>
    <property type="evidence" value="ECO:0007669"/>
    <property type="project" value="InterPro"/>
</dbReference>
<feature type="region of interest" description="Disordered" evidence="14">
    <location>
        <begin position="44"/>
        <end position="164"/>
    </location>
</feature>
<feature type="transmembrane region" description="Helical" evidence="15">
    <location>
        <begin position="628"/>
        <end position="649"/>
    </location>
</feature>
<reference evidence="17" key="1">
    <citation type="submission" date="2025-08" db="UniProtKB">
        <authorList>
            <consortium name="Ensembl"/>
        </authorList>
    </citation>
    <scope>IDENTIFICATION</scope>
</reference>
<evidence type="ECO:0000313" key="17">
    <source>
        <dbReference type="Ensembl" id="ENSVKKP00000008181.1"/>
    </source>
</evidence>
<dbReference type="CDD" id="cd11304">
    <property type="entry name" value="Cadherin_repeat"/>
    <property type="match status" value="3"/>
</dbReference>
<keyword evidence="7 12" id="KW-0130">Cell adhesion</keyword>
<dbReference type="FunFam" id="2.60.40.60:FF:000022">
    <property type="entry name" value="Cadherin 2"/>
    <property type="match status" value="1"/>
</dbReference>
<keyword evidence="10" id="KW-0325">Glycoprotein</keyword>
<evidence type="ECO:0000256" key="8">
    <source>
        <dbReference type="ARBA" id="ARBA00022989"/>
    </source>
</evidence>
<evidence type="ECO:0000313" key="18">
    <source>
        <dbReference type="Proteomes" id="UP000694545"/>
    </source>
</evidence>
<evidence type="ECO:0000256" key="15">
    <source>
        <dbReference type="SAM" id="Phobius"/>
    </source>
</evidence>
<evidence type="ECO:0000256" key="9">
    <source>
        <dbReference type="ARBA" id="ARBA00023136"/>
    </source>
</evidence>
<dbReference type="Ensembl" id="ENSVKKT00000008394.1">
    <property type="protein sequence ID" value="ENSVKKP00000008181.1"/>
    <property type="gene ID" value="ENSVKKG00000005819.1"/>
</dbReference>
<evidence type="ECO:0000256" key="4">
    <source>
        <dbReference type="ARBA" id="ARBA00022723"/>
    </source>
</evidence>
<keyword evidence="3 12" id="KW-0812">Transmembrane</keyword>
<dbReference type="GO" id="GO:0016477">
    <property type="term" value="P:cell migration"/>
    <property type="evidence" value="ECO:0007669"/>
    <property type="project" value="TreeGrafter"/>
</dbReference>
<dbReference type="Gene3D" id="2.60.40.60">
    <property type="entry name" value="Cadherins"/>
    <property type="match status" value="4"/>
</dbReference>
<dbReference type="SMART" id="SM00112">
    <property type="entry name" value="CA"/>
    <property type="match status" value="4"/>
</dbReference>
<evidence type="ECO:0000256" key="3">
    <source>
        <dbReference type="ARBA" id="ARBA00022692"/>
    </source>
</evidence>
<feature type="compositionally biased region" description="Basic residues" evidence="14">
    <location>
        <begin position="84"/>
        <end position="100"/>
    </location>
</feature>
<dbReference type="PANTHER" id="PTHR24027:SF300">
    <property type="entry name" value="CADHERIN-15"/>
    <property type="match status" value="1"/>
</dbReference>
<dbReference type="GO" id="GO:0007043">
    <property type="term" value="P:cell-cell junction assembly"/>
    <property type="evidence" value="ECO:0007669"/>
    <property type="project" value="TreeGrafter"/>
</dbReference>
<dbReference type="InterPro" id="IPR027397">
    <property type="entry name" value="Catenin-bd_sf"/>
</dbReference>
<dbReference type="Pfam" id="PF00028">
    <property type="entry name" value="Cadherin"/>
    <property type="match status" value="2"/>
</dbReference>
<feature type="domain" description="Cadherin" evidence="16">
    <location>
        <begin position="168"/>
        <end position="201"/>
    </location>
</feature>
<feature type="domain" description="Cadherin" evidence="16">
    <location>
        <begin position="202"/>
        <end position="309"/>
    </location>
</feature>
<dbReference type="InterPro" id="IPR002126">
    <property type="entry name" value="Cadherin-like_dom"/>
</dbReference>
<dbReference type="InterPro" id="IPR020894">
    <property type="entry name" value="Cadherin_CS"/>
</dbReference>
<keyword evidence="4" id="KW-0479">Metal-binding</keyword>
<dbReference type="Pfam" id="PF01049">
    <property type="entry name" value="CADH_Y-type_LIR"/>
    <property type="match status" value="1"/>
</dbReference>
<name>A0A8D2J456_VARKO</name>
<feature type="domain" description="Cadherin" evidence="16">
    <location>
        <begin position="310"/>
        <end position="424"/>
    </location>
</feature>
<dbReference type="SUPFAM" id="SSF49313">
    <property type="entry name" value="Cadherin-like"/>
    <property type="match status" value="4"/>
</dbReference>
<keyword evidence="5" id="KW-0677">Repeat</keyword>
<evidence type="ECO:0000256" key="12">
    <source>
        <dbReference type="RuleBase" id="RU003318"/>
    </source>
</evidence>
<dbReference type="FunFam" id="2.60.40.60:FF:000019">
    <property type="entry name" value="Cadherin 2"/>
    <property type="match status" value="1"/>
</dbReference>
<comment type="function">
    <text evidence="13">Cadherins are calcium-dependent cell adhesion proteins.</text>
</comment>
<dbReference type="PRINTS" id="PR00205">
    <property type="entry name" value="CADHERIN"/>
</dbReference>
<keyword evidence="18" id="KW-1185">Reference proteome</keyword>
<evidence type="ECO:0000259" key="16">
    <source>
        <dbReference type="PROSITE" id="PS50268"/>
    </source>
</evidence>
<evidence type="ECO:0000256" key="11">
    <source>
        <dbReference type="PROSITE-ProRule" id="PRU00043"/>
    </source>
</evidence>
<comment type="subcellular location">
    <subcellularLocation>
        <location evidence="1 12">Cell membrane</location>
        <topology evidence="1 12">Single-pass type I membrane protein</topology>
    </subcellularLocation>
</comment>
<organism evidence="17 18">
    <name type="scientific">Varanus komodoensis</name>
    <name type="common">Komodo dragon</name>
    <dbReference type="NCBI Taxonomy" id="61221"/>
    <lineage>
        <taxon>Eukaryota</taxon>
        <taxon>Metazoa</taxon>
        <taxon>Chordata</taxon>
        <taxon>Craniata</taxon>
        <taxon>Vertebrata</taxon>
        <taxon>Euteleostomi</taxon>
        <taxon>Lepidosauria</taxon>
        <taxon>Squamata</taxon>
        <taxon>Bifurcata</taxon>
        <taxon>Unidentata</taxon>
        <taxon>Episquamata</taxon>
        <taxon>Toxicofera</taxon>
        <taxon>Anguimorpha</taxon>
        <taxon>Paleoanguimorpha</taxon>
        <taxon>Varanoidea</taxon>
        <taxon>Varanidae</taxon>
        <taxon>Varanus</taxon>
    </lineage>
</organism>
<dbReference type="GO" id="GO:0000902">
    <property type="term" value="P:cell morphogenesis"/>
    <property type="evidence" value="ECO:0007669"/>
    <property type="project" value="TreeGrafter"/>
</dbReference>
<dbReference type="PANTHER" id="PTHR24027">
    <property type="entry name" value="CADHERIN-23"/>
    <property type="match status" value="1"/>
</dbReference>
<evidence type="ECO:0000256" key="1">
    <source>
        <dbReference type="ARBA" id="ARBA00004251"/>
    </source>
</evidence>
<proteinExistence type="predicted"/>
<feature type="domain" description="Cadherin" evidence="16">
    <location>
        <begin position="425"/>
        <end position="525"/>
    </location>
</feature>
<evidence type="ECO:0000256" key="5">
    <source>
        <dbReference type="ARBA" id="ARBA00022737"/>
    </source>
</evidence>
<keyword evidence="2" id="KW-1003">Cell membrane</keyword>
<dbReference type="InterPro" id="IPR000233">
    <property type="entry name" value="Cadherin_Y-type_LIR"/>
</dbReference>
<evidence type="ECO:0000256" key="7">
    <source>
        <dbReference type="ARBA" id="ARBA00022889"/>
    </source>
</evidence>
<protein>
    <submittedName>
        <fullName evidence="17">Cadherin 15</fullName>
    </submittedName>
</protein>
<dbReference type="PROSITE" id="PS00232">
    <property type="entry name" value="CADHERIN_1"/>
    <property type="match status" value="1"/>
</dbReference>
<dbReference type="PROSITE" id="PS50268">
    <property type="entry name" value="CADHERIN_2"/>
    <property type="match status" value="4"/>
</dbReference>
<dbReference type="GO" id="GO:0016342">
    <property type="term" value="C:catenin complex"/>
    <property type="evidence" value="ECO:0007669"/>
    <property type="project" value="TreeGrafter"/>
</dbReference>
<feature type="region of interest" description="Disordered" evidence="14">
    <location>
        <begin position="693"/>
        <end position="727"/>
    </location>
</feature>
<dbReference type="Proteomes" id="UP000694545">
    <property type="component" value="Unplaced"/>
</dbReference>
<evidence type="ECO:0000256" key="14">
    <source>
        <dbReference type="SAM" id="MobiDB-lite"/>
    </source>
</evidence>
<evidence type="ECO:0000256" key="2">
    <source>
        <dbReference type="ARBA" id="ARBA00022475"/>
    </source>
</evidence>
<dbReference type="GO" id="GO:0034332">
    <property type="term" value="P:adherens junction organization"/>
    <property type="evidence" value="ECO:0007669"/>
    <property type="project" value="TreeGrafter"/>
</dbReference>
<sequence>LPFLASRLHLPRWALGAEGGLLLGTQAGSEWQEAAWMAFQALRKPQVPSPPPPARLLPTPQRPLPSADQIRPGAPGGRDLQHQGPRRGRGAQGRLLHRQAHREGLPQHDARPGEARALSGTGSPVARSRPEPPHSSGTHTPPHVHGTEGGRGARRRPLPGPNLSALPQLKAFALDLGGTTLEDPTDLEIVVMDQNDNRPLFRQAVFTGHVVEGAAPGTYVMKAEATDADDPETDNAVLRYSILGPESGAAFAIDELTGEVRTAQAEFDREVVGVYNLTLQVADMSGGGLATTATAVILVDDINDNPPEFTEKEFSMEAPENEHGAVLGSIAVQDRDLPGSPNWLAKFTILEGDPEGAFAIRTDPLTNGGVISVVKALDHEEQSHFELLVSVQNQAPLDPSAPKAARALATVRVQVQDANEPPLFPENPWRGSVNEGAPPGTEIGLFRATDPDTQQAQYAPAPDTAGWLHVNPDSGLLLARQTVPGGRSGGRPGDALRLPAGTPPLTATGTLSIEVLEVNDHAPRLLPASPVLCSQGDGLVLSATDEDLSPHAEPFHFSLAAELAHNWTVRRCNGTTHALLRPQGEAAEGLHVLPLLVRDSGTPPQAREQLLNLTVCACDAGGSCRARAAAVAGAGAGLSFILALLVAALERSRRRAQRKGLLGASLDDLRDNVFNYDEQGGGEDDQEAYDLNQLRNPDRFPPPSPRGKPPRRRDAPHSYALPEPPRRLPACPADIEEFIHEGLEVADRDPSVPPYDTALIFDYEGDGSAGGSLSSILSTEADEDQHYDYLQEWGPRFRRLAELYGQ</sequence>
<accession>A0A8D2J456</accession>
<dbReference type="GO" id="GO:0016339">
    <property type="term" value="P:calcium-dependent cell-cell adhesion via plasma membrane cell adhesion molecules"/>
    <property type="evidence" value="ECO:0007669"/>
    <property type="project" value="TreeGrafter"/>
</dbReference>
<dbReference type="GO" id="GO:0005509">
    <property type="term" value="F:calcium ion binding"/>
    <property type="evidence" value="ECO:0007669"/>
    <property type="project" value="UniProtKB-UniRule"/>
</dbReference>
<feature type="compositionally biased region" description="Low complexity" evidence="14">
    <location>
        <begin position="134"/>
        <end position="144"/>
    </location>
</feature>
<dbReference type="AlphaFoldDB" id="A0A8D2J456"/>
<dbReference type="GO" id="GO:0044331">
    <property type="term" value="P:cell-cell adhesion mediated by cadherin"/>
    <property type="evidence" value="ECO:0007669"/>
    <property type="project" value="TreeGrafter"/>
</dbReference>
<dbReference type="GO" id="GO:0045296">
    <property type="term" value="F:cadherin binding"/>
    <property type="evidence" value="ECO:0007669"/>
    <property type="project" value="TreeGrafter"/>
</dbReference>
<dbReference type="Gene3D" id="4.10.900.10">
    <property type="entry name" value="TCF3-CBD (Catenin binding domain)"/>
    <property type="match status" value="1"/>
</dbReference>
<keyword evidence="8 15" id="KW-1133">Transmembrane helix</keyword>
<feature type="compositionally biased region" description="Basic and acidic residues" evidence="14">
    <location>
        <begin position="101"/>
        <end position="114"/>
    </location>
</feature>
<dbReference type="InterPro" id="IPR039808">
    <property type="entry name" value="Cadherin"/>
</dbReference>
<dbReference type="FunFam" id="4.10.900.10:FF:000001">
    <property type="entry name" value="Cadherin 2"/>
    <property type="match status" value="1"/>
</dbReference>
<dbReference type="InterPro" id="IPR015919">
    <property type="entry name" value="Cadherin-like_sf"/>
</dbReference>
<feature type="compositionally biased region" description="Pro residues" evidence="14">
    <location>
        <begin position="47"/>
        <end position="63"/>
    </location>
</feature>